<dbReference type="KEGG" id="vg:26518580"/>
<evidence type="ECO:0008006" key="3">
    <source>
        <dbReference type="Google" id="ProtNLM"/>
    </source>
</evidence>
<reference evidence="1 2" key="1">
    <citation type="submission" date="2015-07" db="EMBL/GenBank/DDBJ databases">
        <title>Isolation and characterization of JD18-a novel lytic bacteriophage for Klebsiella pneumoniae.</title>
        <authorList>
            <person name="Fan J."/>
            <person name="Zhang X."/>
            <person name="Guo X."/>
            <person name="He P."/>
            <person name="Zhang Y."/>
        </authorList>
    </citation>
    <scope>NUCLEOTIDE SEQUENCE [LARGE SCALE GENOMIC DNA]</scope>
</reference>
<organism evidence="1 2">
    <name type="scientific">Klebsiella phage JD18</name>
    <dbReference type="NCBI Taxonomy" id="1698360"/>
    <lineage>
        <taxon>Viruses</taxon>
        <taxon>Duplodnaviria</taxon>
        <taxon>Heunggongvirae</taxon>
        <taxon>Uroviricota</taxon>
        <taxon>Caudoviricetes</taxon>
        <taxon>Pantevenvirales</taxon>
        <taxon>Straboviridae</taxon>
        <taxon>Tevenvirinae</taxon>
        <taxon>Jiaodavirus</taxon>
        <taxon>Jiaodavirus jd18</taxon>
    </lineage>
</organism>
<dbReference type="RefSeq" id="YP_009190746.1">
    <property type="nucleotide sequence ID" value="NC_028686.1"/>
</dbReference>
<sequence>MENLNEQLLIEHWGQPGDVIDGKPMLESIIVEGENESGLKPGLYIEGVFMQAEVVNRNKRLYPKRILETAVSRYIKEQVATRQALGELNHPPRANVDPMQAAIIIEDMWWKGNDVYGRARIIEGDHGPGDKLAANIRAGWIPGVSSRGLGSLKDSGKGYNIVQEGFRLTVGVDAVWGPSAPDAWVQPKQISENTSAQVANSADDAFMALAEKLKAL</sequence>
<proteinExistence type="predicted"/>
<dbReference type="GeneID" id="26518580"/>
<dbReference type="Proteomes" id="UP000204179">
    <property type="component" value="Segment"/>
</dbReference>
<keyword evidence="2" id="KW-1185">Reference proteome</keyword>
<evidence type="ECO:0000313" key="2">
    <source>
        <dbReference type="Proteomes" id="UP000204179"/>
    </source>
</evidence>
<gene>
    <name evidence="1" type="ORF">JD18_165</name>
</gene>
<dbReference type="EMBL" id="KT239446">
    <property type="protein sequence ID" value="AKY02036.1"/>
    <property type="molecule type" value="Genomic_DNA"/>
</dbReference>
<evidence type="ECO:0000313" key="1">
    <source>
        <dbReference type="EMBL" id="AKY02036.1"/>
    </source>
</evidence>
<dbReference type="Pfam" id="PF03420">
    <property type="entry name" value="Peptidase_S77"/>
    <property type="match status" value="1"/>
</dbReference>
<accession>A0A0K1Y5H8</accession>
<dbReference type="InterPro" id="IPR005082">
    <property type="entry name" value="Peptidase_U9_T4_prohead"/>
</dbReference>
<protein>
    <recommendedName>
        <fullName evidence="3">Prohead core scaffolding protein and protease</fullName>
    </recommendedName>
</protein>
<name>A0A0K1Y5H8_9CAUD</name>